<protein>
    <submittedName>
        <fullName evidence="1">Uncharacterized protein</fullName>
    </submittedName>
</protein>
<proteinExistence type="predicted"/>
<dbReference type="AlphaFoldDB" id="A0A6B0U2X9"/>
<organism evidence="1">
    <name type="scientific">Ixodes ricinus</name>
    <name type="common">Common tick</name>
    <name type="synonym">Acarus ricinus</name>
    <dbReference type="NCBI Taxonomy" id="34613"/>
    <lineage>
        <taxon>Eukaryota</taxon>
        <taxon>Metazoa</taxon>
        <taxon>Ecdysozoa</taxon>
        <taxon>Arthropoda</taxon>
        <taxon>Chelicerata</taxon>
        <taxon>Arachnida</taxon>
        <taxon>Acari</taxon>
        <taxon>Parasitiformes</taxon>
        <taxon>Ixodida</taxon>
        <taxon>Ixodoidea</taxon>
        <taxon>Ixodidae</taxon>
        <taxon>Ixodinae</taxon>
        <taxon>Ixodes</taxon>
    </lineage>
</organism>
<dbReference type="EMBL" id="GIFC01004776">
    <property type="protein sequence ID" value="MXU86859.1"/>
    <property type="molecule type" value="Transcribed_RNA"/>
</dbReference>
<reference evidence="1" key="1">
    <citation type="submission" date="2019-12" db="EMBL/GenBank/DDBJ databases">
        <title>An insight into the sialome of adult female Ixodes ricinus ticks feeding for 6 days.</title>
        <authorList>
            <person name="Perner J."/>
            <person name="Ribeiro J.M.C."/>
        </authorList>
    </citation>
    <scope>NUCLEOTIDE SEQUENCE</scope>
    <source>
        <strain evidence="1">Semi-engorged</strain>
        <tissue evidence="1">Salivary glands</tissue>
    </source>
</reference>
<sequence length="93" mass="11018">MRSVFIFLFSRLQRGGGFEVIDYDIYVHTLFFKEKVAEFDKSFCQGIEDAWCWRGRTRPRPVSFFFFFFLLLLRKLSVCTLRKYTGPVGALPT</sequence>
<name>A0A6B0U2X9_IXORI</name>
<evidence type="ECO:0000313" key="1">
    <source>
        <dbReference type="EMBL" id="MXU86859.1"/>
    </source>
</evidence>
<accession>A0A6B0U2X9</accession>